<gene>
    <name evidence="6" type="ORF">AALO17_03600</name>
</gene>
<dbReference type="GO" id="GO:0003824">
    <property type="term" value="F:catalytic activity"/>
    <property type="evidence" value="ECO:0007669"/>
    <property type="project" value="UniProtKB-ARBA"/>
</dbReference>
<dbReference type="Gene3D" id="3.40.50.1000">
    <property type="entry name" value="HAD superfamily/HAD-like"/>
    <property type="match status" value="1"/>
</dbReference>
<dbReference type="InterPro" id="IPR051600">
    <property type="entry name" value="Beta-PGM-like"/>
</dbReference>
<dbReference type="PANTHER" id="PTHR46193">
    <property type="entry name" value="6-PHOSPHOGLUCONATE PHOSPHATASE"/>
    <property type="match status" value="1"/>
</dbReference>
<evidence type="ECO:0000256" key="4">
    <source>
        <dbReference type="ARBA" id="ARBA00022842"/>
    </source>
</evidence>
<evidence type="ECO:0000256" key="2">
    <source>
        <dbReference type="ARBA" id="ARBA00006171"/>
    </source>
</evidence>
<dbReference type="InterPro" id="IPR041492">
    <property type="entry name" value="HAD_2"/>
</dbReference>
<comment type="cofactor">
    <cofactor evidence="1">
        <name>Mg(2+)</name>
        <dbReference type="ChEBI" id="CHEBI:18420"/>
    </cofactor>
</comment>
<name>A0A140DS67_9FIRM</name>
<comment type="similarity">
    <text evidence="2">Belongs to the HAD-like hydrolase superfamily. CbbY/CbbZ/Gph/YieH family.</text>
</comment>
<dbReference type="NCBIfam" id="TIGR01509">
    <property type="entry name" value="HAD-SF-IA-v3"/>
    <property type="match status" value="1"/>
</dbReference>
<organism evidence="6 7">
    <name type="scientific">Faecalibaculum rodentium</name>
    <dbReference type="NCBI Taxonomy" id="1702221"/>
    <lineage>
        <taxon>Bacteria</taxon>
        <taxon>Bacillati</taxon>
        <taxon>Bacillota</taxon>
        <taxon>Erysipelotrichia</taxon>
        <taxon>Erysipelotrichales</taxon>
        <taxon>Erysipelotrichaceae</taxon>
        <taxon>Faecalibaculum</taxon>
    </lineage>
</organism>
<dbReference type="SUPFAM" id="SSF56784">
    <property type="entry name" value="HAD-like"/>
    <property type="match status" value="1"/>
</dbReference>
<dbReference type="GeneID" id="78477221"/>
<evidence type="ECO:0000313" key="7">
    <source>
        <dbReference type="Proteomes" id="UP000069771"/>
    </source>
</evidence>
<dbReference type="InterPro" id="IPR006439">
    <property type="entry name" value="HAD-SF_hydro_IA"/>
</dbReference>
<dbReference type="GO" id="GO:0046872">
    <property type="term" value="F:metal ion binding"/>
    <property type="evidence" value="ECO:0007669"/>
    <property type="project" value="UniProtKB-KW"/>
</dbReference>
<reference evidence="6 7" key="1">
    <citation type="journal article" date="2016" name="Gut Pathog.">
        <title>Whole genome sequencing of "Faecalibaculum rodentium" ALO17, isolated from C57BL/6J laboratory mouse feces.</title>
        <authorList>
            <person name="Lim S."/>
            <person name="Chang D.H."/>
            <person name="Ahn S."/>
            <person name="Kim B.C."/>
        </authorList>
    </citation>
    <scope>NUCLEOTIDE SEQUENCE [LARGE SCALE GENOMIC DNA]</scope>
    <source>
        <strain evidence="6 7">Alo17</strain>
    </source>
</reference>
<dbReference type="PRINTS" id="PR00413">
    <property type="entry name" value="HADHALOGNASE"/>
</dbReference>
<dbReference type="SFLD" id="SFLDG01129">
    <property type="entry name" value="C1.5:_HAD__Beta-PGM__Phosphata"/>
    <property type="match status" value="1"/>
</dbReference>
<dbReference type="OrthoDB" id="9797743at2"/>
<dbReference type="STRING" id="1702221.AALO17_03600"/>
<dbReference type="InterPro" id="IPR036412">
    <property type="entry name" value="HAD-like_sf"/>
</dbReference>
<protein>
    <submittedName>
        <fullName evidence="6">Uncharacterized protein</fullName>
    </submittedName>
</protein>
<evidence type="ECO:0000256" key="1">
    <source>
        <dbReference type="ARBA" id="ARBA00001946"/>
    </source>
</evidence>
<dbReference type="Proteomes" id="UP000069771">
    <property type="component" value="Chromosome"/>
</dbReference>
<proteinExistence type="inferred from homology"/>
<dbReference type="RefSeq" id="WP_067554678.1">
    <property type="nucleotide sequence ID" value="NZ_CAJTBG010000024.1"/>
</dbReference>
<dbReference type="SFLD" id="SFLDS00003">
    <property type="entry name" value="Haloacid_Dehalogenase"/>
    <property type="match status" value="1"/>
</dbReference>
<dbReference type="Pfam" id="PF13419">
    <property type="entry name" value="HAD_2"/>
    <property type="match status" value="1"/>
</dbReference>
<dbReference type="InterPro" id="IPR023214">
    <property type="entry name" value="HAD_sf"/>
</dbReference>
<dbReference type="Gene3D" id="1.10.150.240">
    <property type="entry name" value="Putative phosphatase, domain 2"/>
    <property type="match status" value="1"/>
</dbReference>
<sequence length="219" mass="24129">MTKAIIFDMDGVLVDTESWFQTQFRDMLLDCGVDVSKEEIRVLTGCSMEQEDEFIQEKLGVDAYTAARMKDKWMAAHPVNYADQARPGLKKTLQILRDAGYKVAIASSSPMRFIEQMIRECGLENMFDVVVSGHDLPKTKPDPAIYRLALEKLGVPAADAAAVEDSFYGVQAAKGAGLYVFGFRDPFSNLSLVEADTTVDELLQVPALLKVMPEGCGSC</sequence>
<dbReference type="InterPro" id="IPR023198">
    <property type="entry name" value="PGP-like_dom2"/>
</dbReference>
<evidence type="ECO:0000256" key="5">
    <source>
        <dbReference type="ARBA" id="ARBA00023277"/>
    </source>
</evidence>
<keyword evidence="3" id="KW-0479">Metal-binding</keyword>
<evidence type="ECO:0000256" key="3">
    <source>
        <dbReference type="ARBA" id="ARBA00022723"/>
    </source>
</evidence>
<keyword evidence="4" id="KW-0460">Magnesium</keyword>
<evidence type="ECO:0000313" key="6">
    <source>
        <dbReference type="EMBL" id="AMK53494.1"/>
    </source>
</evidence>
<dbReference type="NCBIfam" id="TIGR01549">
    <property type="entry name" value="HAD-SF-IA-v1"/>
    <property type="match status" value="1"/>
</dbReference>
<dbReference type="EMBL" id="CP011391">
    <property type="protein sequence ID" value="AMK53494.1"/>
    <property type="molecule type" value="Genomic_DNA"/>
</dbReference>
<accession>A0A140DS67</accession>
<dbReference type="AlphaFoldDB" id="A0A140DS67"/>
<dbReference type="SFLD" id="SFLDG01135">
    <property type="entry name" value="C1.5.6:_HAD__Beta-PGM__Phospha"/>
    <property type="match status" value="1"/>
</dbReference>
<keyword evidence="7" id="KW-1185">Reference proteome</keyword>
<keyword evidence="5" id="KW-0119">Carbohydrate metabolism</keyword>
<dbReference type="KEGG" id="fro:AALO17_03600"/>
<dbReference type="PANTHER" id="PTHR46193:SF18">
    <property type="entry name" value="HEXITOL PHOSPHATASE B"/>
    <property type="match status" value="1"/>
</dbReference>